<dbReference type="SUPFAM" id="SSF55718">
    <property type="entry name" value="SCP-like"/>
    <property type="match status" value="1"/>
</dbReference>
<dbReference type="RefSeq" id="WP_248852392.1">
    <property type="nucleotide sequence ID" value="NZ_CP097044.1"/>
</dbReference>
<dbReference type="GO" id="GO:0034069">
    <property type="term" value="F:aminoglycoside N-acetyltransferase activity"/>
    <property type="evidence" value="ECO:0007669"/>
    <property type="project" value="TreeGrafter"/>
</dbReference>
<dbReference type="AlphaFoldDB" id="A0AAF0BC71"/>
<reference evidence="2" key="1">
    <citation type="submission" date="2023-01" db="EMBL/GenBank/DDBJ databases">
        <title>Oxazolidinone resistance genes in florfenicol resistant enterococci from beef cattle and veal calves at slaughter.</title>
        <authorList>
            <person name="Biggel M."/>
        </authorList>
    </citation>
    <scope>NUCLEOTIDE SEQUENCE</scope>
    <source>
        <strain evidence="2">K204-1</strain>
    </source>
</reference>
<evidence type="ECO:0000259" key="1">
    <source>
        <dbReference type="PROSITE" id="PS51186"/>
    </source>
</evidence>
<feature type="domain" description="N-acetyltransferase" evidence="1">
    <location>
        <begin position="1"/>
        <end position="150"/>
    </location>
</feature>
<dbReference type="InterPro" id="IPR041380">
    <property type="entry name" value="Acetyltransf_17"/>
</dbReference>
<dbReference type="InterPro" id="IPR025559">
    <property type="entry name" value="Eis_dom"/>
</dbReference>
<dbReference type="SUPFAM" id="SSF55729">
    <property type="entry name" value="Acyl-CoA N-acyltransferases (Nat)"/>
    <property type="match status" value="1"/>
</dbReference>
<dbReference type="EMBL" id="CP116507">
    <property type="protein sequence ID" value="WCG22323.1"/>
    <property type="molecule type" value="Genomic_DNA"/>
</dbReference>
<accession>A0AAF0BC71</accession>
<sequence length="399" mass="46603">MIRRLSSEADIQAMYELSSYAFKGFTPESFDDQTYRLFREKALQAHNYGFFMHQNLVSKIMSFPFTVRVYDKEYRMGGIGNVASYPEARGQGAIRQLFTSLFDDYRENNTVLSYLAPFSHHFYRKFGYATAMDEETCTIQGSDLPTFPMDDRHSISRFSTKEDDILEDLKRIYKKTLATEHGSLQRDDWWWQYQFNKYPNRHVALLSVDGQAATSYLIYEMNASQLTFNVIEMASSSIDELKSLCSFIKSHISSYHTFIFKHGLTNDWTFLLQEPGSVKRQLETSMMIRIVLFQSFIESFPLALVGPNQTLTIYVEDKFCEWNHGNWEITRENNQHVCRKIDSSQATDLSGSIETWTQLLFNYKSAQQLHVSGKLTGDIQHLDFLNMTNQPQPYIYDYF</sequence>
<dbReference type="InterPro" id="IPR036527">
    <property type="entry name" value="SCP2_sterol-bd_dom_sf"/>
</dbReference>
<evidence type="ECO:0000313" key="2">
    <source>
        <dbReference type="EMBL" id="WCG22323.1"/>
    </source>
</evidence>
<dbReference type="PROSITE" id="PS51186">
    <property type="entry name" value="GNAT"/>
    <property type="match status" value="1"/>
</dbReference>
<gene>
    <name evidence="2" type="ORF">PML95_07940</name>
</gene>
<dbReference type="Gene3D" id="3.40.630.30">
    <property type="match status" value="2"/>
</dbReference>
<dbReference type="Proteomes" id="UP001179600">
    <property type="component" value="Chromosome"/>
</dbReference>
<name>A0AAF0BC71_9ENTE</name>
<proteinExistence type="predicted"/>
<protein>
    <submittedName>
        <fullName evidence="2">GNAT family N-acetyltransferase</fullName>
        <ecNumber evidence="2">2.3.1.-</ecNumber>
    </submittedName>
</protein>
<dbReference type="Pfam" id="PF13530">
    <property type="entry name" value="SCP2_2"/>
    <property type="match status" value="1"/>
</dbReference>
<dbReference type="Pfam" id="PF17668">
    <property type="entry name" value="Acetyltransf_17"/>
    <property type="match status" value="1"/>
</dbReference>
<dbReference type="InterPro" id="IPR051554">
    <property type="entry name" value="Acetyltransferase_Eis"/>
</dbReference>
<dbReference type="EC" id="2.3.1.-" evidence="2"/>
<keyword evidence="2" id="KW-0808">Transferase</keyword>
<organism evidence="2 3">
    <name type="scientific">Vagococcus lutrae</name>
    <dbReference type="NCBI Taxonomy" id="81947"/>
    <lineage>
        <taxon>Bacteria</taxon>
        <taxon>Bacillati</taxon>
        <taxon>Bacillota</taxon>
        <taxon>Bacilli</taxon>
        <taxon>Lactobacillales</taxon>
        <taxon>Enterococcaceae</taxon>
        <taxon>Vagococcus</taxon>
    </lineage>
</organism>
<dbReference type="GO" id="GO:0030649">
    <property type="term" value="P:aminoglycoside antibiotic catabolic process"/>
    <property type="evidence" value="ECO:0007669"/>
    <property type="project" value="TreeGrafter"/>
</dbReference>
<dbReference type="Gene3D" id="3.30.1050.10">
    <property type="entry name" value="SCP2 sterol-binding domain"/>
    <property type="match status" value="1"/>
</dbReference>
<dbReference type="PANTHER" id="PTHR37817">
    <property type="entry name" value="N-ACETYLTRANSFERASE EIS"/>
    <property type="match status" value="1"/>
</dbReference>
<dbReference type="PANTHER" id="PTHR37817:SF1">
    <property type="entry name" value="N-ACETYLTRANSFERASE EIS"/>
    <property type="match status" value="1"/>
</dbReference>
<dbReference type="Pfam" id="PF13527">
    <property type="entry name" value="Acetyltransf_9"/>
    <property type="match status" value="1"/>
</dbReference>
<evidence type="ECO:0000313" key="3">
    <source>
        <dbReference type="Proteomes" id="UP001179600"/>
    </source>
</evidence>
<dbReference type="InterPro" id="IPR016181">
    <property type="entry name" value="Acyl_CoA_acyltransferase"/>
</dbReference>
<dbReference type="InterPro" id="IPR000182">
    <property type="entry name" value="GNAT_dom"/>
</dbReference>
<keyword evidence="2" id="KW-0012">Acyltransferase</keyword>